<evidence type="ECO:0000313" key="12">
    <source>
        <dbReference type="EMBL" id="EEF42381.1"/>
    </source>
</evidence>
<dbReference type="STRING" id="3988.B9S238"/>
<dbReference type="GO" id="GO:0000993">
    <property type="term" value="F:RNA polymerase II complex binding"/>
    <property type="evidence" value="ECO:0000318"/>
    <property type="project" value="GO_Central"/>
</dbReference>
<dbReference type="FunFam" id="2.20.25.190:FF:000001">
    <property type="entry name" value="Transcription elongation factor 1 homolog"/>
    <property type="match status" value="1"/>
</dbReference>
<evidence type="ECO:0000256" key="3">
    <source>
        <dbReference type="ARBA" id="ARBA00009730"/>
    </source>
</evidence>
<evidence type="ECO:0000256" key="1">
    <source>
        <dbReference type="ARBA" id="ARBA00003357"/>
    </source>
</evidence>
<keyword evidence="6 11" id="KW-0863">Zinc-finger</keyword>
<keyword evidence="10 11" id="KW-0539">Nucleus</keyword>
<dbReference type="PANTHER" id="PTHR20934">
    <property type="entry name" value="TRANSCRIPTION ELONGATION FACTOR 1 HOMOLOG"/>
    <property type="match status" value="1"/>
</dbReference>
<dbReference type="PANTHER" id="PTHR20934:SF20">
    <property type="entry name" value="TRANSCRIPTION ELONGATION FACTOR 1 HOMOLOG"/>
    <property type="match status" value="1"/>
</dbReference>
<comment type="subcellular location">
    <subcellularLocation>
        <location evidence="2 11">Nucleus</location>
    </subcellularLocation>
</comment>
<evidence type="ECO:0000256" key="8">
    <source>
        <dbReference type="ARBA" id="ARBA00023015"/>
    </source>
</evidence>
<dbReference type="Pfam" id="PF05129">
    <property type="entry name" value="Zn_ribbon_Elf1"/>
    <property type="match status" value="1"/>
</dbReference>
<dbReference type="AlphaFoldDB" id="B9S238"/>
<dbReference type="GO" id="GO:0008023">
    <property type="term" value="C:transcription elongation factor complex"/>
    <property type="evidence" value="ECO:0000318"/>
    <property type="project" value="GO_Central"/>
</dbReference>
<keyword evidence="9 11" id="KW-0804">Transcription</keyword>
<comment type="similarity">
    <text evidence="3 11">Belongs to the ELOF1 family.</text>
</comment>
<dbReference type="InterPro" id="IPR007808">
    <property type="entry name" value="Elf1"/>
</dbReference>
<keyword evidence="8 11" id="KW-0805">Transcription regulation</keyword>
<evidence type="ECO:0000256" key="2">
    <source>
        <dbReference type="ARBA" id="ARBA00004123"/>
    </source>
</evidence>
<keyword evidence="7 11" id="KW-0862">Zinc</keyword>
<keyword evidence="13" id="KW-1185">Reference proteome</keyword>
<dbReference type="eggNOG" id="KOG3214">
    <property type="taxonomic scope" value="Eukaryota"/>
</dbReference>
<dbReference type="GO" id="GO:0006368">
    <property type="term" value="P:transcription elongation by RNA polymerase II"/>
    <property type="evidence" value="ECO:0000318"/>
    <property type="project" value="GO_Central"/>
</dbReference>
<evidence type="ECO:0000256" key="6">
    <source>
        <dbReference type="ARBA" id="ARBA00022771"/>
    </source>
</evidence>
<organism evidence="12 13">
    <name type="scientific">Ricinus communis</name>
    <name type="common">Castor bean</name>
    <dbReference type="NCBI Taxonomy" id="3988"/>
    <lineage>
        <taxon>Eukaryota</taxon>
        <taxon>Viridiplantae</taxon>
        <taxon>Streptophyta</taxon>
        <taxon>Embryophyta</taxon>
        <taxon>Tracheophyta</taxon>
        <taxon>Spermatophyta</taxon>
        <taxon>Magnoliopsida</taxon>
        <taxon>eudicotyledons</taxon>
        <taxon>Gunneridae</taxon>
        <taxon>Pentapetalae</taxon>
        <taxon>rosids</taxon>
        <taxon>fabids</taxon>
        <taxon>Malpighiales</taxon>
        <taxon>Euphorbiaceae</taxon>
        <taxon>Acalyphoideae</taxon>
        <taxon>Acalypheae</taxon>
        <taxon>Ricinus</taxon>
    </lineage>
</organism>
<keyword evidence="12" id="KW-0648">Protein biosynthesis</keyword>
<comment type="function">
    <text evidence="1 11">Transcription elongation factor implicated in the maintenance of proper chromatin structure in actively transcribed regions.</text>
</comment>
<evidence type="ECO:0000313" key="13">
    <source>
        <dbReference type="Proteomes" id="UP000008311"/>
    </source>
</evidence>
<keyword evidence="12" id="KW-0251">Elongation factor</keyword>
<protein>
    <recommendedName>
        <fullName evidence="4 11">Transcription elongation factor 1 homolog</fullName>
    </recommendedName>
</protein>
<evidence type="ECO:0000256" key="11">
    <source>
        <dbReference type="RuleBase" id="RU364033"/>
    </source>
</evidence>
<accession>B9S238</accession>
<name>B9S238_RICCO</name>
<gene>
    <name evidence="12" type="ORF">RCOM_1327010</name>
</gene>
<evidence type="ECO:0000256" key="7">
    <source>
        <dbReference type="ARBA" id="ARBA00022833"/>
    </source>
</evidence>
<dbReference type="InParanoid" id="B9S238"/>
<keyword evidence="5 11" id="KW-0479">Metal-binding</keyword>
<dbReference type="InterPro" id="IPR038567">
    <property type="entry name" value="T_Elf1_sf"/>
</dbReference>
<evidence type="ECO:0000256" key="5">
    <source>
        <dbReference type="ARBA" id="ARBA00022723"/>
    </source>
</evidence>
<dbReference type="GO" id="GO:0003746">
    <property type="term" value="F:translation elongation factor activity"/>
    <property type="evidence" value="ECO:0007669"/>
    <property type="project" value="UniProtKB-KW"/>
</dbReference>
<dbReference type="Proteomes" id="UP000008311">
    <property type="component" value="Unassembled WGS sequence"/>
</dbReference>
<dbReference type="Gene3D" id="2.20.25.190">
    <property type="match status" value="1"/>
</dbReference>
<evidence type="ECO:0000256" key="10">
    <source>
        <dbReference type="ARBA" id="ARBA00023242"/>
    </source>
</evidence>
<dbReference type="EMBL" id="EQ973846">
    <property type="protein sequence ID" value="EEF42381.1"/>
    <property type="molecule type" value="Genomic_DNA"/>
</dbReference>
<dbReference type="GO" id="GO:0008270">
    <property type="term" value="F:zinc ion binding"/>
    <property type="evidence" value="ECO:0007669"/>
    <property type="project" value="UniProtKB-KW"/>
</dbReference>
<reference evidence="13" key="1">
    <citation type="journal article" date="2010" name="Nat. Biotechnol.">
        <title>Draft genome sequence of the oilseed species Ricinus communis.</title>
        <authorList>
            <person name="Chan A.P."/>
            <person name="Crabtree J."/>
            <person name="Zhao Q."/>
            <person name="Lorenzi H."/>
            <person name="Orvis J."/>
            <person name="Puiu D."/>
            <person name="Melake-Berhan A."/>
            <person name="Jones K.M."/>
            <person name="Redman J."/>
            <person name="Chen G."/>
            <person name="Cahoon E.B."/>
            <person name="Gedil M."/>
            <person name="Stanke M."/>
            <person name="Haas B.J."/>
            <person name="Wortman J.R."/>
            <person name="Fraser-Liggett C.M."/>
            <person name="Ravel J."/>
            <person name="Rabinowicz P.D."/>
        </authorList>
    </citation>
    <scope>NUCLEOTIDE SEQUENCE [LARGE SCALE GENOMIC DNA]</scope>
    <source>
        <strain evidence="13">cv. Hale</strain>
    </source>
</reference>
<dbReference type="SUPFAM" id="SSF57783">
    <property type="entry name" value="Zinc beta-ribbon"/>
    <property type="match status" value="1"/>
</dbReference>
<sequence>MARRRTKRAAKKPMRVEKLATAFTCPFCNHPDSVTCDIDKKVWVGEAECHICTESFVTKINRLTEPIDIYSEWIDECERVNKH</sequence>
<evidence type="ECO:0000256" key="9">
    <source>
        <dbReference type="ARBA" id="ARBA00023163"/>
    </source>
</evidence>
<proteinExistence type="inferred from homology"/>
<evidence type="ECO:0000256" key="4">
    <source>
        <dbReference type="ARBA" id="ARBA00014973"/>
    </source>
</evidence>